<dbReference type="OrthoDB" id="9802309at2"/>
<feature type="domain" description="Pseudouridine synthase II N-terminal" evidence="6">
    <location>
        <begin position="32"/>
        <end position="180"/>
    </location>
</feature>
<evidence type="ECO:0000259" key="6">
    <source>
        <dbReference type="Pfam" id="PF01509"/>
    </source>
</evidence>
<evidence type="ECO:0000259" key="8">
    <source>
        <dbReference type="Pfam" id="PF16198"/>
    </source>
</evidence>
<dbReference type="InterPro" id="IPR002501">
    <property type="entry name" value="PsdUridine_synth_N"/>
</dbReference>
<keyword evidence="10" id="KW-1185">Reference proteome</keyword>
<evidence type="ECO:0000256" key="1">
    <source>
        <dbReference type="ARBA" id="ARBA00000385"/>
    </source>
</evidence>
<comment type="catalytic activity">
    <reaction evidence="1 5">
        <text>uridine(55) in tRNA = pseudouridine(55) in tRNA</text>
        <dbReference type="Rhea" id="RHEA:42532"/>
        <dbReference type="Rhea" id="RHEA-COMP:10101"/>
        <dbReference type="Rhea" id="RHEA-COMP:10102"/>
        <dbReference type="ChEBI" id="CHEBI:65314"/>
        <dbReference type="ChEBI" id="CHEBI:65315"/>
        <dbReference type="EC" id="5.4.99.25"/>
    </reaction>
</comment>
<feature type="domain" description="tRNA pseudouridine synthase II TruB subfamily 1 C-terminal" evidence="7">
    <location>
        <begin position="243"/>
        <end position="300"/>
    </location>
</feature>
<dbReference type="CDD" id="cd02573">
    <property type="entry name" value="PseudoU_synth_EcTruB"/>
    <property type="match status" value="1"/>
</dbReference>
<dbReference type="GO" id="GO:0031119">
    <property type="term" value="P:tRNA pseudouridine synthesis"/>
    <property type="evidence" value="ECO:0007669"/>
    <property type="project" value="UniProtKB-UniRule"/>
</dbReference>
<dbReference type="InterPro" id="IPR014780">
    <property type="entry name" value="tRNA_psdUridine_synth_TruB"/>
</dbReference>
<evidence type="ECO:0000259" key="7">
    <source>
        <dbReference type="Pfam" id="PF09157"/>
    </source>
</evidence>
<evidence type="ECO:0000256" key="4">
    <source>
        <dbReference type="ARBA" id="ARBA00023235"/>
    </source>
</evidence>
<dbReference type="NCBIfam" id="TIGR00431">
    <property type="entry name" value="TruB"/>
    <property type="match status" value="1"/>
</dbReference>
<proteinExistence type="inferred from homology"/>
<dbReference type="HAMAP" id="MF_01080">
    <property type="entry name" value="TruB_bact"/>
    <property type="match status" value="1"/>
</dbReference>
<dbReference type="Pfam" id="PF16198">
    <property type="entry name" value="TruB_C_2"/>
    <property type="match status" value="1"/>
</dbReference>
<dbReference type="Pfam" id="PF01509">
    <property type="entry name" value="TruB_N"/>
    <property type="match status" value="1"/>
</dbReference>
<dbReference type="InterPro" id="IPR020103">
    <property type="entry name" value="PsdUridine_synth_cat_dom_sf"/>
</dbReference>
<feature type="active site" description="Nucleophile" evidence="5">
    <location>
        <position position="47"/>
    </location>
</feature>
<dbReference type="SUPFAM" id="SSF88697">
    <property type="entry name" value="PUA domain-like"/>
    <property type="match status" value="1"/>
</dbReference>
<dbReference type="InterPro" id="IPR015240">
    <property type="entry name" value="tRNA_sdUridine_synth_fam1_C"/>
</dbReference>
<feature type="domain" description="tRNA pseudouridylate synthase B C-terminal" evidence="8">
    <location>
        <begin position="181"/>
        <end position="239"/>
    </location>
</feature>
<keyword evidence="3 5" id="KW-0819">tRNA processing</keyword>
<dbReference type="EC" id="5.4.99.25" evidence="5"/>
<dbReference type="AlphaFoldDB" id="A0A1I7K9T8"/>
<dbReference type="PANTHER" id="PTHR13767:SF2">
    <property type="entry name" value="PSEUDOURIDYLATE SYNTHASE TRUB1"/>
    <property type="match status" value="1"/>
</dbReference>
<keyword evidence="4 5" id="KW-0413">Isomerase</keyword>
<dbReference type="InterPro" id="IPR032819">
    <property type="entry name" value="TruB_C"/>
</dbReference>
<comment type="similarity">
    <text evidence="2 5">Belongs to the pseudouridine synthase TruB family. Type 1 subfamily.</text>
</comment>
<evidence type="ECO:0000313" key="9">
    <source>
        <dbReference type="EMBL" id="SFU94172.1"/>
    </source>
</evidence>
<dbReference type="InterPro" id="IPR015947">
    <property type="entry name" value="PUA-like_sf"/>
</dbReference>
<comment type="function">
    <text evidence="5">Responsible for synthesis of pseudouridine from uracil-55 in the psi GC loop of transfer RNAs.</text>
</comment>
<evidence type="ECO:0000256" key="3">
    <source>
        <dbReference type="ARBA" id="ARBA00022694"/>
    </source>
</evidence>
<dbReference type="RefSeq" id="WP_089797272.1">
    <property type="nucleotide sequence ID" value="NZ_FPBP01000016.1"/>
</dbReference>
<dbReference type="Gene3D" id="3.30.2350.10">
    <property type="entry name" value="Pseudouridine synthase"/>
    <property type="match status" value="1"/>
</dbReference>
<dbReference type="FunFam" id="3.30.2350.10:FF:000011">
    <property type="entry name" value="tRNA pseudouridine synthase B"/>
    <property type="match status" value="1"/>
</dbReference>
<accession>A0A1I7K9T8</accession>
<reference evidence="10" key="1">
    <citation type="submission" date="2016-10" db="EMBL/GenBank/DDBJ databases">
        <authorList>
            <person name="Varghese N."/>
            <person name="Submissions S."/>
        </authorList>
    </citation>
    <scope>NUCLEOTIDE SEQUENCE [LARGE SCALE GENOMIC DNA]</scope>
    <source>
        <strain evidence="10">CGMCC 1.6981</strain>
    </source>
</reference>
<evidence type="ECO:0000256" key="2">
    <source>
        <dbReference type="ARBA" id="ARBA00005642"/>
    </source>
</evidence>
<dbReference type="Pfam" id="PF09157">
    <property type="entry name" value="TruB-C_2"/>
    <property type="match status" value="1"/>
</dbReference>
<name>A0A1I7K9T8_9GAMM</name>
<evidence type="ECO:0000256" key="5">
    <source>
        <dbReference type="HAMAP-Rule" id="MF_01080"/>
    </source>
</evidence>
<organism evidence="9 10">
    <name type="scientific">Halomonas korlensis</name>
    <dbReference type="NCBI Taxonomy" id="463301"/>
    <lineage>
        <taxon>Bacteria</taxon>
        <taxon>Pseudomonadati</taxon>
        <taxon>Pseudomonadota</taxon>
        <taxon>Gammaproteobacteria</taxon>
        <taxon>Oceanospirillales</taxon>
        <taxon>Halomonadaceae</taxon>
        <taxon>Halomonas</taxon>
    </lineage>
</organism>
<evidence type="ECO:0000313" key="10">
    <source>
        <dbReference type="Proteomes" id="UP000198693"/>
    </source>
</evidence>
<dbReference type="PANTHER" id="PTHR13767">
    <property type="entry name" value="TRNA-PSEUDOURIDINE SYNTHASE"/>
    <property type="match status" value="1"/>
</dbReference>
<dbReference type="CDD" id="cd21152">
    <property type="entry name" value="PUA_TruB_bacterial"/>
    <property type="match status" value="1"/>
</dbReference>
<dbReference type="InterPro" id="IPR036974">
    <property type="entry name" value="PUA_sf"/>
</dbReference>
<gene>
    <name evidence="5" type="primary">truB</name>
    <name evidence="9" type="ORF">SAMN04487955_11639</name>
</gene>
<dbReference type="EMBL" id="FPBP01000016">
    <property type="protein sequence ID" value="SFU94172.1"/>
    <property type="molecule type" value="Genomic_DNA"/>
</dbReference>
<dbReference type="Gene3D" id="2.30.130.10">
    <property type="entry name" value="PUA domain"/>
    <property type="match status" value="1"/>
</dbReference>
<protein>
    <recommendedName>
        <fullName evidence="5">tRNA pseudouridine synthase B</fullName>
        <ecNumber evidence="5">5.4.99.25</ecNumber>
    </recommendedName>
    <alternativeName>
        <fullName evidence="5">tRNA pseudouridine(55) synthase</fullName>
        <shortName evidence="5">Psi55 synthase</shortName>
    </alternativeName>
    <alternativeName>
        <fullName evidence="5">tRNA pseudouridylate synthase</fullName>
    </alternativeName>
    <alternativeName>
        <fullName evidence="5">tRNA-uridine isomerase</fullName>
    </alternativeName>
</protein>
<dbReference type="GO" id="GO:0003723">
    <property type="term" value="F:RNA binding"/>
    <property type="evidence" value="ECO:0007669"/>
    <property type="project" value="InterPro"/>
</dbReference>
<dbReference type="GO" id="GO:1990481">
    <property type="term" value="P:mRNA pseudouridine synthesis"/>
    <property type="evidence" value="ECO:0007669"/>
    <property type="project" value="TreeGrafter"/>
</dbReference>
<dbReference type="Proteomes" id="UP000198693">
    <property type="component" value="Unassembled WGS sequence"/>
</dbReference>
<sequence length="305" mass="32877">MARRRRGLPVNGVLLLDKPKGLSSNHALQQARRLFQAQKAGHTGTLDPMATGLLPVCFGEATKFSAYLLEADKVYRACVELGAFTDTGDAEGERVERFAVPPLVEADIEAALEGFRGDIDQVPPMHSALKHQGRKLYELAREGKTVARAARRVTVYDARLLAFEGEAFELEVRCSKGTYIRTLAEDLGRALGCGGYISALRRLATGPFEAADMLSLETLEELPGQGEREATLLPVDALVAHLPALKVDGEAGRRLNHGQPAGVDTDGLAVGEIARLYHDEVFLGLGTVTGPQEVAPKRLLNTAVD</sequence>
<dbReference type="SUPFAM" id="SSF55120">
    <property type="entry name" value="Pseudouridine synthase"/>
    <property type="match status" value="1"/>
</dbReference>
<dbReference type="STRING" id="463301.SAMN04487955_11639"/>
<dbReference type="GO" id="GO:0160148">
    <property type="term" value="F:tRNA pseudouridine(55) synthase activity"/>
    <property type="evidence" value="ECO:0007669"/>
    <property type="project" value="UniProtKB-EC"/>
</dbReference>